<dbReference type="InterPro" id="IPR013761">
    <property type="entry name" value="SAM/pointed_sf"/>
</dbReference>
<evidence type="ECO:0000313" key="1">
    <source>
        <dbReference type="EMBL" id="KAK7411675.1"/>
    </source>
</evidence>
<comment type="caution">
    <text evidence="1">The sequence shown here is derived from an EMBL/GenBank/DDBJ whole genome shotgun (WGS) entry which is preliminary data.</text>
</comment>
<sequence>MDWFSWLSRTNLEPSLIYEYGLSFARNELQLEDAIHFNHEFLQSMGISIAKHRLEILKLAKKQDEEAKGGKKLSGVIRKCLKKCFELGSRHKVAVLDEPNWCQGSKWRRARCNNNNNGSDEIKGESNKGVQRSRNIALSGPLDGRMLHEKILMNNRMMKLSGPLDGKLMYANANKSPLMSATTTPTPLDGRFMGSVKSPRLSGPLDARPTMVCNRSPRLARPLDERAESPIGYSSYNKDRADYDDDYALWSTLFEDLKPT</sequence>
<evidence type="ECO:0008006" key="3">
    <source>
        <dbReference type="Google" id="ProtNLM"/>
    </source>
</evidence>
<dbReference type="AlphaFoldDB" id="A0AAN9XVB6"/>
<dbReference type="SUPFAM" id="SSF47769">
    <property type="entry name" value="SAM/Pointed domain"/>
    <property type="match status" value="1"/>
</dbReference>
<name>A0AAN9XVB6_PSOTE</name>
<keyword evidence="2" id="KW-1185">Reference proteome</keyword>
<dbReference type="Gene3D" id="1.10.150.50">
    <property type="entry name" value="Transcription Factor, Ets-1"/>
    <property type="match status" value="1"/>
</dbReference>
<accession>A0AAN9XVB6</accession>
<proteinExistence type="predicted"/>
<protein>
    <recommendedName>
        <fullName evidence="3">SAM domain-containing protein</fullName>
    </recommendedName>
</protein>
<reference evidence="1 2" key="1">
    <citation type="submission" date="2024-01" db="EMBL/GenBank/DDBJ databases">
        <title>The genomes of 5 underutilized Papilionoideae crops provide insights into root nodulation and disease resistanc.</title>
        <authorList>
            <person name="Jiang F."/>
        </authorList>
    </citation>
    <scope>NUCLEOTIDE SEQUENCE [LARGE SCALE GENOMIC DNA]</scope>
    <source>
        <strain evidence="1">DUOXIRENSHENG_FW03</strain>
        <tissue evidence="1">Leaves</tissue>
    </source>
</reference>
<evidence type="ECO:0000313" key="2">
    <source>
        <dbReference type="Proteomes" id="UP001386955"/>
    </source>
</evidence>
<dbReference type="Proteomes" id="UP001386955">
    <property type="component" value="Unassembled WGS sequence"/>
</dbReference>
<dbReference type="PANTHER" id="PTHR33915:SF3">
    <property type="entry name" value="STERILE ALPHA MOTIF (SAM) DOMAIN PROTEIN"/>
    <property type="match status" value="1"/>
</dbReference>
<gene>
    <name evidence="1" type="ORF">VNO78_03111</name>
</gene>
<organism evidence="1 2">
    <name type="scientific">Psophocarpus tetragonolobus</name>
    <name type="common">Winged bean</name>
    <name type="synonym">Dolichos tetragonolobus</name>
    <dbReference type="NCBI Taxonomy" id="3891"/>
    <lineage>
        <taxon>Eukaryota</taxon>
        <taxon>Viridiplantae</taxon>
        <taxon>Streptophyta</taxon>
        <taxon>Embryophyta</taxon>
        <taxon>Tracheophyta</taxon>
        <taxon>Spermatophyta</taxon>
        <taxon>Magnoliopsida</taxon>
        <taxon>eudicotyledons</taxon>
        <taxon>Gunneridae</taxon>
        <taxon>Pentapetalae</taxon>
        <taxon>rosids</taxon>
        <taxon>fabids</taxon>
        <taxon>Fabales</taxon>
        <taxon>Fabaceae</taxon>
        <taxon>Papilionoideae</taxon>
        <taxon>50 kb inversion clade</taxon>
        <taxon>NPAAA clade</taxon>
        <taxon>indigoferoid/millettioid clade</taxon>
        <taxon>Phaseoleae</taxon>
        <taxon>Psophocarpus</taxon>
    </lineage>
</organism>
<dbReference type="CDD" id="cd09487">
    <property type="entry name" value="SAM_superfamily"/>
    <property type="match status" value="1"/>
</dbReference>
<dbReference type="PANTHER" id="PTHR33915">
    <property type="entry name" value="OSJNBA0033G05.11 PROTEIN"/>
    <property type="match status" value="1"/>
</dbReference>
<dbReference type="EMBL" id="JAYMYS010000001">
    <property type="protein sequence ID" value="KAK7411675.1"/>
    <property type="molecule type" value="Genomic_DNA"/>
</dbReference>